<dbReference type="EMBL" id="AMCI01009216">
    <property type="protein sequence ID" value="EJW89854.1"/>
    <property type="molecule type" value="Genomic_DNA"/>
</dbReference>
<dbReference type="Gene3D" id="3.40.50.300">
    <property type="entry name" value="P-loop containing nucleotide triphosphate hydrolases"/>
    <property type="match status" value="1"/>
</dbReference>
<dbReference type="FunFam" id="3.40.50.300:FF:000640">
    <property type="entry name" value="MoxR family ATPase"/>
    <property type="match status" value="1"/>
</dbReference>
<name>J9FR49_9ZZZZ</name>
<keyword evidence="1" id="KW-0547">Nucleotide-binding</keyword>
<evidence type="ECO:0000313" key="5">
    <source>
        <dbReference type="EMBL" id="EJW89854.1"/>
    </source>
</evidence>
<dbReference type="Pfam" id="PF17863">
    <property type="entry name" value="AAA_lid_2"/>
    <property type="match status" value="1"/>
</dbReference>
<dbReference type="InterPro" id="IPR027417">
    <property type="entry name" value="P-loop_NTPase"/>
</dbReference>
<comment type="caution">
    <text evidence="5">The sequence shown here is derived from an EMBL/GenBank/DDBJ whole genome shotgun (WGS) entry which is preliminary data.</text>
</comment>
<dbReference type="InterPro" id="IPR050764">
    <property type="entry name" value="CbbQ/NirQ/NorQ/GpvN"/>
</dbReference>
<dbReference type="GO" id="GO:0016887">
    <property type="term" value="F:ATP hydrolysis activity"/>
    <property type="evidence" value="ECO:0007669"/>
    <property type="project" value="InterPro"/>
</dbReference>
<dbReference type="Pfam" id="PF07726">
    <property type="entry name" value="AAA_3"/>
    <property type="match status" value="1"/>
</dbReference>
<sequence>MPTSIDIRQLNARIEAETGFITDLVEGMNRTIVGQKHLINSLLIGLLSDGHILLEGVPGLAKTLAIKTLASLIEAQFGRLQFTPDLLPADVIGTQIYSQKEEAFRVKKGPIFANFVLADEINRAPAKVQSALLEAMQEHQVTIGDDTFKLPEPFLVLATQNPIEQEGTYELPEAQVDRFMLKVIIDYPTLEEEKRIVRAHINDSFPKPMPVIDTQRIVQARQLVKEVYIDERIEQYIADIVFATRYPEQYKLQDMKDYISFGGSPRASINLALASRACAFIKRRGYVIPEDVREVAPDVLRHRIGLSYEAEAADIKADDIVREILNRIEVP</sequence>
<dbReference type="PIRSF" id="PIRSF002849">
    <property type="entry name" value="AAA_ATPase_chaperone_MoxR_prd"/>
    <property type="match status" value="1"/>
</dbReference>
<proteinExistence type="predicted"/>
<dbReference type="InterPro" id="IPR011703">
    <property type="entry name" value="ATPase_AAA-3"/>
</dbReference>
<feature type="domain" description="ATPase AAA-3" evidence="3">
    <location>
        <begin position="51"/>
        <end position="181"/>
    </location>
</feature>
<feature type="domain" description="ChlI/MoxR AAA lid" evidence="4">
    <location>
        <begin position="256"/>
        <end position="324"/>
    </location>
</feature>
<dbReference type="AlphaFoldDB" id="J9FR49"/>
<evidence type="ECO:0000256" key="1">
    <source>
        <dbReference type="ARBA" id="ARBA00022741"/>
    </source>
</evidence>
<accession>J9FR49</accession>
<dbReference type="CDD" id="cd00009">
    <property type="entry name" value="AAA"/>
    <property type="match status" value="1"/>
</dbReference>
<evidence type="ECO:0000259" key="3">
    <source>
        <dbReference type="Pfam" id="PF07726"/>
    </source>
</evidence>
<dbReference type="SUPFAM" id="SSF52540">
    <property type="entry name" value="P-loop containing nucleoside triphosphate hydrolases"/>
    <property type="match status" value="1"/>
</dbReference>
<evidence type="ECO:0000256" key="2">
    <source>
        <dbReference type="ARBA" id="ARBA00022840"/>
    </source>
</evidence>
<keyword evidence="2" id="KW-0067">ATP-binding</keyword>
<dbReference type="PANTHER" id="PTHR42759:SF1">
    <property type="entry name" value="MAGNESIUM-CHELATASE SUBUNIT CHLD"/>
    <property type="match status" value="1"/>
</dbReference>
<dbReference type="Gene3D" id="1.10.8.80">
    <property type="entry name" value="Magnesium chelatase subunit I, C-Terminal domain"/>
    <property type="match status" value="1"/>
</dbReference>
<dbReference type="GO" id="GO:0005524">
    <property type="term" value="F:ATP binding"/>
    <property type="evidence" value="ECO:0007669"/>
    <property type="project" value="UniProtKB-KW"/>
</dbReference>
<evidence type="ECO:0000259" key="4">
    <source>
        <dbReference type="Pfam" id="PF17863"/>
    </source>
</evidence>
<dbReference type="InterPro" id="IPR041628">
    <property type="entry name" value="ChlI/MoxR_AAA_lid"/>
</dbReference>
<organism evidence="5">
    <name type="scientific">gut metagenome</name>
    <dbReference type="NCBI Taxonomy" id="749906"/>
    <lineage>
        <taxon>unclassified sequences</taxon>
        <taxon>metagenomes</taxon>
        <taxon>organismal metagenomes</taxon>
    </lineage>
</organism>
<reference evidence="5" key="1">
    <citation type="journal article" date="2012" name="PLoS ONE">
        <title>Gene sets for utilization of primary and secondary nutrition supplies in the distal gut of endangered iberian lynx.</title>
        <authorList>
            <person name="Alcaide M."/>
            <person name="Messina E."/>
            <person name="Richter M."/>
            <person name="Bargiela R."/>
            <person name="Peplies J."/>
            <person name="Huws S.A."/>
            <person name="Newbold C.J."/>
            <person name="Golyshin P.N."/>
            <person name="Simon M.A."/>
            <person name="Lopez G."/>
            <person name="Yakimov M.M."/>
            <person name="Ferrer M."/>
        </authorList>
    </citation>
    <scope>NUCLEOTIDE SEQUENCE</scope>
</reference>
<protein>
    <submittedName>
        <fullName evidence="5">Magnesium chelatase subunit I</fullName>
    </submittedName>
</protein>
<gene>
    <name evidence="5" type="ORF">EVA_22038</name>
</gene>
<dbReference type="PANTHER" id="PTHR42759">
    <property type="entry name" value="MOXR FAMILY PROTEIN"/>
    <property type="match status" value="1"/>
</dbReference>